<feature type="transmembrane region" description="Helical" evidence="12">
    <location>
        <begin position="300"/>
        <end position="318"/>
    </location>
</feature>
<dbReference type="GO" id="GO:0051260">
    <property type="term" value="P:protein homooligomerization"/>
    <property type="evidence" value="ECO:0007669"/>
    <property type="project" value="InterPro"/>
</dbReference>
<dbReference type="InterPro" id="IPR011333">
    <property type="entry name" value="SKP1/BTB/POZ_sf"/>
</dbReference>
<proteinExistence type="predicted"/>
<dbReference type="InterPro" id="IPR003131">
    <property type="entry name" value="T1-type_BTB"/>
</dbReference>
<dbReference type="AlphaFoldDB" id="A0A2T7PQ14"/>
<evidence type="ECO:0000256" key="4">
    <source>
        <dbReference type="ARBA" id="ARBA00022692"/>
    </source>
</evidence>
<gene>
    <name evidence="15" type="ORF">C0Q70_02471</name>
</gene>
<evidence type="ECO:0000256" key="2">
    <source>
        <dbReference type="ARBA" id="ARBA00022448"/>
    </source>
</evidence>
<evidence type="ECO:0000256" key="9">
    <source>
        <dbReference type="ARBA" id="ARBA00023065"/>
    </source>
</evidence>
<keyword evidence="4 12" id="KW-0812">Transmembrane</keyword>
<dbReference type="Gene3D" id="3.30.710.10">
    <property type="entry name" value="Potassium Channel Kv1.1, Chain A"/>
    <property type="match status" value="1"/>
</dbReference>
<dbReference type="PRINTS" id="PR01491">
    <property type="entry name" value="KVCHANNEL"/>
</dbReference>
<feature type="transmembrane region" description="Helical" evidence="12">
    <location>
        <begin position="427"/>
        <end position="455"/>
    </location>
</feature>
<evidence type="ECO:0000256" key="1">
    <source>
        <dbReference type="ARBA" id="ARBA00004141"/>
    </source>
</evidence>
<keyword evidence="9" id="KW-0406">Ion transport</keyword>
<evidence type="ECO:0000256" key="7">
    <source>
        <dbReference type="ARBA" id="ARBA00022958"/>
    </source>
</evidence>
<sequence>MSSTPVTLNVTGTQFKVSAGTFEKLRLLSPESRTMLDECVLPERKGEVFLERHPACFEALLHLCVHGELHMPPVVCPQVFKNEMQSWGIKLSRLENCCYSTMITVLENHVAVAEFEADNREEISEDFGEKGFRWQVARTRMWNMLERPSSSGWAKIGSNRSVGGAEEFDDSLTGVYFCAVVVFTLFSLFTFIASTHSAFLRNLKKSEWEDYLGDDFSDYEDFLTKRNVIDDEEDNVSNLSQTTAGGNVSLKYLSEEELSNIRARLAFLDYVDYVTVTFFTLDFVLRLLLCPGLTNARLNVFTALDLVALVAMYATLLVDKVLPKEHYTTSALDSIDGLQIFRLVRIFRLLRDVMGFKVLFHSVKSSLHELLLLVMFLSSGVLLFSFLAYWCDRSAMKSLPDACWWAIITMTTVGYGDIYPITFQGKVVGSMCAVSGVLLIAVTVPVVVNNFLLFYSYSKVVSARAKEDQVHTEDNLTCSQTIGGSNKIHVLPQSSNKAKPHNNTSKAANVVVDVG</sequence>
<keyword evidence="16" id="KW-1185">Reference proteome</keyword>
<dbReference type="InterPro" id="IPR027359">
    <property type="entry name" value="Volt_channel_dom_sf"/>
</dbReference>
<dbReference type="OrthoDB" id="433309at2759"/>
<dbReference type="SUPFAM" id="SSF81324">
    <property type="entry name" value="Voltage-gated potassium channels"/>
    <property type="match status" value="1"/>
</dbReference>
<comment type="caution">
    <text evidence="15">The sequence shown here is derived from an EMBL/GenBank/DDBJ whole genome shotgun (WGS) entry which is preliminary data.</text>
</comment>
<keyword evidence="11" id="KW-0407">Ion channel</keyword>
<evidence type="ECO:0000313" key="15">
    <source>
        <dbReference type="EMBL" id="PVD35508.1"/>
    </source>
</evidence>
<dbReference type="PANTHER" id="PTHR11537:SF254">
    <property type="entry name" value="POTASSIUM VOLTAGE-GATED CHANNEL PROTEIN SHAB"/>
    <property type="match status" value="1"/>
</dbReference>
<feature type="transmembrane region" description="Helical" evidence="12">
    <location>
        <begin position="402"/>
        <end position="421"/>
    </location>
</feature>
<evidence type="ECO:0000256" key="12">
    <source>
        <dbReference type="SAM" id="Phobius"/>
    </source>
</evidence>
<evidence type="ECO:0008006" key="17">
    <source>
        <dbReference type="Google" id="ProtNLM"/>
    </source>
</evidence>
<feature type="domain" description="Potassium channel tetramerisation-type BTB" evidence="14">
    <location>
        <begin position="6"/>
        <end position="97"/>
    </location>
</feature>
<evidence type="ECO:0000256" key="5">
    <source>
        <dbReference type="ARBA" id="ARBA00022826"/>
    </source>
</evidence>
<dbReference type="PANTHER" id="PTHR11537">
    <property type="entry name" value="VOLTAGE-GATED POTASSIUM CHANNEL"/>
    <property type="match status" value="1"/>
</dbReference>
<comment type="subcellular location">
    <subcellularLocation>
        <location evidence="1">Membrane</location>
        <topology evidence="1">Multi-pass membrane protein</topology>
    </subcellularLocation>
</comment>
<dbReference type="SUPFAM" id="SSF54695">
    <property type="entry name" value="POZ domain"/>
    <property type="match status" value="1"/>
</dbReference>
<dbReference type="InterPro" id="IPR028325">
    <property type="entry name" value="VG_K_chnl"/>
</dbReference>
<evidence type="ECO:0000256" key="11">
    <source>
        <dbReference type="ARBA" id="ARBA00023303"/>
    </source>
</evidence>
<keyword evidence="6" id="KW-0851">Voltage-gated channel</keyword>
<keyword evidence="8 12" id="KW-1133">Transmembrane helix</keyword>
<evidence type="ECO:0000313" key="16">
    <source>
        <dbReference type="Proteomes" id="UP000245119"/>
    </source>
</evidence>
<dbReference type="GO" id="GO:0008076">
    <property type="term" value="C:voltage-gated potassium channel complex"/>
    <property type="evidence" value="ECO:0007669"/>
    <property type="project" value="InterPro"/>
</dbReference>
<dbReference type="GO" id="GO:0001508">
    <property type="term" value="P:action potential"/>
    <property type="evidence" value="ECO:0007669"/>
    <property type="project" value="TreeGrafter"/>
</dbReference>
<dbReference type="Proteomes" id="UP000245119">
    <property type="component" value="Linkage Group LG2"/>
</dbReference>
<feature type="transmembrane region" description="Helical" evidence="12">
    <location>
        <begin position="370"/>
        <end position="390"/>
    </location>
</feature>
<dbReference type="InterPro" id="IPR005821">
    <property type="entry name" value="Ion_trans_dom"/>
</dbReference>
<keyword evidence="5" id="KW-0631">Potassium channel</keyword>
<accession>A0A2T7PQ14</accession>
<dbReference type="FunFam" id="1.10.287.70:FF:000028">
    <property type="entry name" value="potassium voltage-gated channel subfamily D member 3"/>
    <property type="match status" value="1"/>
</dbReference>
<name>A0A2T7PQ14_POMCA</name>
<dbReference type="Pfam" id="PF02214">
    <property type="entry name" value="BTB_2"/>
    <property type="match status" value="1"/>
</dbReference>
<dbReference type="InterPro" id="IPR003968">
    <property type="entry name" value="K_chnl_volt-dep_Kv"/>
</dbReference>
<protein>
    <recommendedName>
        <fullName evidence="17">BTB domain-containing protein</fullName>
    </recommendedName>
</protein>
<organism evidence="15 16">
    <name type="scientific">Pomacea canaliculata</name>
    <name type="common">Golden apple snail</name>
    <dbReference type="NCBI Taxonomy" id="400727"/>
    <lineage>
        <taxon>Eukaryota</taxon>
        <taxon>Metazoa</taxon>
        <taxon>Spiralia</taxon>
        <taxon>Lophotrochozoa</taxon>
        <taxon>Mollusca</taxon>
        <taxon>Gastropoda</taxon>
        <taxon>Caenogastropoda</taxon>
        <taxon>Architaenioglossa</taxon>
        <taxon>Ampullarioidea</taxon>
        <taxon>Ampullariidae</taxon>
        <taxon>Pomacea</taxon>
    </lineage>
</organism>
<evidence type="ECO:0000256" key="10">
    <source>
        <dbReference type="ARBA" id="ARBA00023136"/>
    </source>
</evidence>
<keyword evidence="10 12" id="KW-0472">Membrane</keyword>
<keyword evidence="7" id="KW-0630">Potassium</keyword>
<dbReference type="Pfam" id="PF00520">
    <property type="entry name" value="Ion_trans"/>
    <property type="match status" value="1"/>
</dbReference>
<reference evidence="15 16" key="1">
    <citation type="submission" date="2018-04" db="EMBL/GenBank/DDBJ databases">
        <title>The genome of golden apple snail Pomacea canaliculata provides insight into stress tolerance and invasive adaptation.</title>
        <authorList>
            <person name="Liu C."/>
            <person name="Liu B."/>
            <person name="Ren Y."/>
            <person name="Zhang Y."/>
            <person name="Wang H."/>
            <person name="Li S."/>
            <person name="Jiang F."/>
            <person name="Yin L."/>
            <person name="Zhang G."/>
            <person name="Qian W."/>
            <person name="Fan W."/>
        </authorList>
    </citation>
    <scope>NUCLEOTIDE SEQUENCE [LARGE SCALE GENOMIC DNA]</scope>
    <source>
        <strain evidence="15">SZHN2017</strain>
        <tissue evidence="15">Muscle</tissue>
    </source>
</reference>
<evidence type="ECO:0000259" key="14">
    <source>
        <dbReference type="Pfam" id="PF02214"/>
    </source>
</evidence>
<feature type="domain" description="Ion transport" evidence="13">
    <location>
        <begin position="261"/>
        <end position="457"/>
    </location>
</feature>
<dbReference type="CDD" id="cd18317">
    <property type="entry name" value="BTB_POZ_Kv"/>
    <property type="match status" value="1"/>
</dbReference>
<dbReference type="Gene3D" id="1.20.120.350">
    <property type="entry name" value="Voltage-gated potassium channels. Chain C"/>
    <property type="match status" value="1"/>
</dbReference>
<keyword evidence="2" id="KW-0813">Transport</keyword>
<evidence type="ECO:0000256" key="3">
    <source>
        <dbReference type="ARBA" id="ARBA00022538"/>
    </source>
</evidence>
<evidence type="ECO:0000259" key="13">
    <source>
        <dbReference type="Pfam" id="PF00520"/>
    </source>
</evidence>
<dbReference type="Gene3D" id="1.10.287.70">
    <property type="match status" value="1"/>
</dbReference>
<dbReference type="PRINTS" id="PR00169">
    <property type="entry name" value="KCHANNEL"/>
</dbReference>
<keyword evidence="3" id="KW-0633">Potassium transport</keyword>
<evidence type="ECO:0000256" key="8">
    <source>
        <dbReference type="ARBA" id="ARBA00022989"/>
    </source>
</evidence>
<dbReference type="EMBL" id="PZQS01000002">
    <property type="protein sequence ID" value="PVD35508.1"/>
    <property type="molecule type" value="Genomic_DNA"/>
</dbReference>
<evidence type="ECO:0000256" key="6">
    <source>
        <dbReference type="ARBA" id="ARBA00022882"/>
    </source>
</evidence>
<dbReference type="STRING" id="400727.A0A2T7PQ14"/>
<feature type="transmembrane region" description="Helical" evidence="12">
    <location>
        <begin position="174"/>
        <end position="195"/>
    </location>
</feature>
<dbReference type="GO" id="GO:0005249">
    <property type="term" value="F:voltage-gated potassium channel activity"/>
    <property type="evidence" value="ECO:0007669"/>
    <property type="project" value="InterPro"/>
</dbReference>